<gene>
    <name evidence="1" type="ORF">AVEN_180111_1</name>
</gene>
<evidence type="ECO:0000313" key="2">
    <source>
        <dbReference type="Proteomes" id="UP000499080"/>
    </source>
</evidence>
<dbReference type="Gene3D" id="3.30.420.10">
    <property type="entry name" value="Ribonuclease H-like superfamily/Ribonuclease H"/>
    <property type="match status" value="1"/>
</dbReference>
<dbReference type="Proteomes" id="UP000499080">
    <property type="component" value="Unassembled WGS sequence"/>
</dbReference>
<accession>A0A4Y2K4G2</accession>
<name>A0A4Y2K4G2_ARAVE</name>
<dbReference type="AlphaFoldDB" id="A0A4Y2K4G2"/>
<keyword evidence="2" id="KW-1185">Reference proteome</keyword>
<evidence type="ECO:0000313" key="1">
    <source>
        <dbReference type="EMBL" id="GBM97234.1"/>
    </source>
</evidence>
<proteinExistence type="predicted"/>
<dbReference type="InterPro" id="IPR036397">
    <property type="entry name" value="RNaseH_sf"/>
</dbReference>
<organism evidence="1 2">
    <name type="scientific">Araneus ventricosus</name>
    <name type="common">Orbweaver spider</name>
    <name type="synonym">Epeira ventricosa</name>
    <dbReference type="NCBI Taxonomy" id="182803"/>
    <lineage>
        <taxon>Eukaryota</taxon>
        <taxon>Metazoa</taxon>
        <taxon>Ecdysozoa</taxon>
        <taxon>Arthropoda</taxon>
        <taxon>Chelicerata</taxon>
        <taxon>Arachnida</taxon>
        <taxon>Araneae</taxon>
        <taxon>Araneomorphae</taxon>
        <taxon>Entelegynae</taxon>
        <taxon>Araneoidea</taxon>
        <taxon>Araneidae</taxon>
        <taxon>Araneus</taxon>
    </lineage>
</organism>
<sequence>MVLVVLQRLCKFAEASERFRWQIVQKGGLACATLIGLRKTIRCKRPRMLSNGVIFLHNNARPHIARKTQELLQNFRWEIWSHHHSILPKFGTQ</sequence>
<reference evidence="1 2" key="1">
    <citation type="journal article" date="2019" name="Sci. Rep.">
        <title>Orb-weaving spider Araneus ventricosus genome elucidates the spidroin gene catalogue.</title>
        <authorList>
            <person name="Kono N."/>
            <person name="Nakamura H."/>
            <person name="Ohtoshi R."/>
            <person name="Moran D.A.P."/>
            <person name="Shinohara A."/>
            <person name="Yoshida Y."/>
            <person name="Fujiwara M."/>
            <person name="Mori M."/>
            <person name="Tomita M."/>
            <person name="Arakawa K."/>
        </authorList>
    </citation>
    <scope>NUCLEOTIDE SEQUENCE [LARGE SCALE GENOMIC DNA]</scope>
</reference>
<protein>
    <recommendedName>
        <fullName evidence="3">Histone-lysine N-methyltransferase SETMAR</fullName>
    </recommendedName>
</protein>
<dbReference type="EMBL" id="BGPR01004215">
    <property type="protein sequence ID" value="GBM97234.1"/>
    <property type="molecule type" value="Genomic_DNA"/>
</dbReference>
<evidence type="ECO:0008006" key="3">
    <source>
        <dbReference type="Google" id="ProtNLM"/>
    </source>
</evidence>
<dbReference type="GO" id="GO:0003676">
    <property type="term" value="F:nucleic acid binding"/>
    <property type="evidence" value="ECO:0007669"/>
    <property type="project" value="InterPro"/>
</dbReference>
<comment type="caution">
    <text evidence="1">The sequence shown here is derived from an EMBL/GenBank/DDBJ whole genome shotgun (WGS) entry which is preliminary data.</text>
</comment>